<gene>
    <name evidence="3" type="ORF">HDA32_004687</name>
</gene>
<feature type="transmembrane region" description="Helical" evidence="1">
    <location>
        <begin position="109"/>
        <end position="129"/>
    </location>
</feature>
<dbReference type="EMBL" id="JACCCC010000001">
    <property type="protein sequence ID" value="NYE49567.1"/>
    <property type="molecule type" value="Genomic_DNA"/>
</dbReference>
<evidence type="ECO:0000313" key="3">
    <source>
        <dbReference type="EMBL" id="NYE49567.1"/>
    </source>
</evidence>
<reference evidence="3 4" key="1">
    <citation type="submission" date="2020-07" db="EMBL/GenBank/DDBJ databases">
        <title>Sequencing the genomes of 1000 actinobacteria strains.</title>
        <authorList>
            <person name="Klenk H.-P."/>
        </authorList>
    </citation>
    <scope>NUCLEOTIDE SEQUENCE [LARGE SCALE GENOMIC DNA]</scope>
    <source>
        <strain evidence="3 4">CXB654</strain>
    </source>
</reference>
<keyword evidence="1" id="KW-0812">Transmembrane</keyword>
<feature type="domain" description="DUF3592" evidence="2">
    <location>
        <begin position="37"/>
        <end position="100"/>
    </location>
</feature>
<protein>
    <recommendedName>
        <fullName evidence="2">DUF3592 domain-containing protein</fullName>
    </recommendedName>
</protein>
<dbReference type="RefSeq" id="WP_179645209.1">
    <property type="nucleotide sequence ID" value="NZ_BAAAYY010000046.1"/>
</dbReference>
<evidence type="ECO:0000256" key="1">
    <source>
        <dbReference type="SAM" id="Phobius"/>
    </source>
</evidence>
<dbReference type="InterPro" id="IPR021994">
    <property type="entry name" value="DUF3592"/>
</dbReference>
<dbReference type="Pfam" id="PF12158">
    <property type="entry name" value="DUF3592"/>
    <property type="match status" value="1"/>
</dbReference>
<organism evidence="3 4">
    <name type="scientific">Spinactinospora alkalitolerans</name>
    <dbReference type="NCBI Taxonomy" id="687207"/>
    <lineage>
        <taxon>Bacteria</taxon>
        <taxon>Bacillati</taxon>
        <taxon>Actinomycetota</taxon>
        <taxon>Actinomycetes</taxon>
        <taxon>Streptosporangiales</taxon>
        <taxon>Nocardiopsidaceae</taxon>
        <taxon>Spinactinospora</taxon>
    </lineage>
</organism>
<name>A0A852U1V1_9ACTN</name>
<proteinExistence type="predicted"/>
<sequence>MALYPLLPIGIGLALLVWLFRDARSASSLAARGVRAQGEVVGYRETKRSARMIVRFRTDDGREVLATQGNTGWAAAKHGETVTVSYDPHRPEEARIVAGAWLSGWPRGIFTGLGAAMVLIGGLMGAFAWG</sequence>
<dbReference type="Proteomes" id="UP000589036">
    <property type="component" value="Unassembled WGS sequence"/>
</dbReference>
<comment type="caution">
    <text evidence="3">The sequence shown here is derived from an EMBL/GenBank/DDBJ whole genome shotgun (WGS) entry which is preliminary data.</text>
</comment>
<keyword evidence="1" id="KW-0472">Membrane</keyword>
<accession>A0A852U1V1</accession>
<keyword evidence="4" id="KW-1185">Reference proteome</keyword>
<evidence type="ECO:0000259" key="2">
    <source>
        <dbReference type="Pfam" id="PF12158"/>
    </source>
</evidence>
<evidence type="ECO:0000313" key="4">
    <source>
        <dbReference type="Proteomes" id="UP000589036"/>
    </source>
</evidence>
<dbReference type="AlphaFoldDB" id="A0A852U1V1"/>
<keyword evidence="1" id="KW-1133">Transmembrane helix</keyword>